<dbReference type="EMBL" id="BMCH01000006">
    <property type="protein sequence ID" value="GGC36377.1"/>
    <property type="molecule type" value="Genomic_DNA"/>
</dbReference>
<keyword evidence="3 7" id="KW-0813">Transport</keyword>
<dbReference type="SUPFAM" id="SSF52833">
    <property type="entry name" value="Thioredoxin-like"/>
    <property type="match status" value="1"/>
</dbReference>
<comment type="function">
    <text evidence="1 7">Has a glutathione-disulfide oxidoreductase activity in the presence of NADPH and glutathione reductase. Reduces low molecular weight disulfides and proteins.</text>
</comment>
<dbReference type="PANTHER" id="PTHR45694">
    <property type="entry name" value="GLUTAREDOXIN 2"/>
    <property type="match status" value="1"/>
</dbReference>
<dbReference type="PRINTS" id="PR00160">
    <property type="entry name" value="GLUTAREDOXIN"/>
</dbReference>
<dbReference type="PROSITE" id="PS51354">
    <property type="entry name" value="GLUTAREDOXIN_2"/>
    <property type="match status" value="1"/>
</dbReference>
<feature type="domain" description="Glutaredoxin" evidence="8">
    <location>
        <begin position="12"/>
        <end position="70"/>
    </location>
</feature>
<evidence type="ECO:0000313" key="10">
    <source>
        <dbReference type="Proteomes" id="UP000637769"/>
    </source>
</evidence>
<keyword evidence="10" id="KW-1185">Reference proteome</keyword>
<dbReference type="InterPro" id="IPR002109">
    <property type="entry name" value="Glutaredoxin"/>
</dbReference>
<dbReference type="CDD" id="cd03418">
    <property type="entry name" value="GRX_GRXb_1_3_like"/>
    <property type="match status" value="1"/>
</dbReference>
<sequence length="94" mass="10262">MAVRIEFTVQKIEIYTQPGCPYCVRAVQILASKNVAFEEINAPHGTPERQDAIRRSGGGRTVPQIFVDEQALGGCTDLMQLDASGQLDTILGKK</sequence>
<dbReference type="InterPro" id="IPR036249">
    <property type="entry name" value="Thioredoxin-like_sf"/>
</dbReference>
<organism evidence="9 10">
    <name type="scientific">Asaia siamensis</name>
    <dbReference type="NCBI Taxonomy" id="110479"/>
    <lineage>
        <taxon>Bacteria</taxon>
        <taxon>Pseudomonadati</taxon>
        <taxon>Pseudomonadota</taxon>
        <taxon>Alphaproteobacteria</taxon>
        <taxon>Acetobacterales</taxon>
        <taxon>Acetobacteraceae</taxon>
        <taxon>Asaia</taxon>
    </lineage>
</organism>
<comment type="similarity">
    <text evidence="2 7">Belongs to the glutaredoxin family.</text>
</comment>
<accession>A0ABQ1MBE2</accession>
<reference evidence="10" key="1">
    <citation type="journal article" date="2019" name="Int. J. Syst. Evol. Microbiol.">
        <title>The Global Catalogue of Microorganisms (GCM) 10K type strain sequencing project: providing services to taxonomists for standard genome sequencing and annotation.</title>
        <authorList>
            <consortium name="The Broad Institute Genomics Platform"/>
            <consortium name="The Broad Institute Genome Sequencing Center for Infectious Disease"/>
            <person name="Wu L."/>
            <person name="Ma J."/>
        </authorList>
    </citation>
    <scope>NUCLEOTIDE SEQUENCE [LARGE SCALE GENOMIC DNA]</scope>
    <source>
        <strain evidence="10">CCM 7132</strain>
    </source>
</reference>
<dbReference type="InterPro" id="IPR014025">
    <property type="entry name" value="Glutaredoxin_subgr"/>
</dbReference>
<evidence type="ECO:0000256" key="6">
    <source>
        <dbReference type="ARBA" id="ARBA00023284"/>
    </source>
</evidence>
<evidence type="ECO:0000256" key="5">
    <source>
        <dbReference type="ARBA" id="ARBA00023157"/>
    </source>
</evidence>
<evidence type="ECO:0000259" key="8">
    <source>
        <dbReference type="Pfam" id="PF00462"/>
    </source>
</evidence>
<gene>
    <name evidence="9" type="ORF">GCM10007207_22400</name>
</gene>
<dbReference type="NCBIfam" id="TIGR02181">
    <property type="entry name" value="GRX_bact"/>
    <property type="match status" value="1"/>
</dbReference>
<dbReference type="InterPro" id="IPR011900">
    <property type="entry name" value="GRX_bact"/>
</dbReference>
<evidence type="ECO:0000256" key="4">
    <source>
        <dbReference type="ARBA" id="ARBA00022982"/>
    </source>
</evidence>
<evidence type="ECO:0000256" key="7">
    <source>
        <dbReference type="RuleBase" id="RU364065"/>
    </source>
</evidence>
<dbReference type="PROSITE" id="PS00195">
    <property type="entry name" value="GLUTAREDOXIN_1"/>
    <property type="match status" value="1"/>
</dbReference>
<keyword evidence="7" id="KW-0963">Cytoplasm</keyword>
<keyword evidence="6 7" id="KW-0676">Redox-active center</keyword>
<dbReference type="Proteomes" id="UP000637769">
    <property type="component" value="Unassembled WGS sequence"/>
</dbReference>
<keyword evidence="4 7" id="KW-0249">Electron transport</keyword>
<name>A0ABQ1MBE2_9PROT</name>
<comment type="caution">
    <text evidence="9">The sequence shown here is derived from an EMBL/GenBank/DDBJ whole genome shotgun (WGS) entry which is preliminary data.</text>
</comment>
<evidence type="ECO:0000313" key="9">
    <source>
        <dbReference type="EMBL" id="GGC36377.1"/>
    </source>
</evidence>
<evidence type="ECO:0000256" key="1">
    <source>
        <dbReference type="ARBA" id="ARBA00002549"/>
    </source>
</evidence>
<dbReference type="InterPro" id="IPR011767">
    <property type="entry name" value="GLR_AS"/>
</dbReference>
<evidence type="ECO:0000256" key="2">
    <source>
        <dbReference type="ARBA" id="ARBA00007787"/>
    </source>
</evidence>
<dbReference type="Gene3D" id="3.40.30.10">
    <property type="entry name" value="Glutaredoxin"/>
    <property type="match status" value="1"/>
</dbReference>
<dbReference type="Pfam" id="PF00462">
    <property type="entry name" value="Glutaredoxin"/>
    <property type="match status" value="1"/>
</dbReference>
<evidence type="ECO:0000256" key="3">
    <source>
        <dbReference type="ARBA" id="ARBA00022448"/>
    </source>
</evidence>
<proteinExistence type="inferred from homology"/>
<dbReference type="PANTHER" id="PTHR45694:SF18">
    <property type="entry name" value="GLUTAREDOXIN-1-RELATED"/>
    <property type="match status" value="1"/>
</dbReference>
<keyword evidence="5" id="KW-1015">Disulfide bond</keyword>
<protein>
    <recommendedName>
        <fullName evidence="7">Glutaredoxin</fullName>
    </recommendedName>
</protein>